<accession>A0A448TU08</accession>
<proteinExistence type="inferred from homology"/>
<evidence type="ECO:0000256" key="6">
    <source>
        <dbReference type="ARBA" id="ARBA00022692"/>
    </source>
</evidence>
<evidence type="ECO:0000256" key="2">
    <source>
        <dbReference type="ARBA" id="ARBA00009477"/>
    </source>
</evidence>
<dbReference type="SUPFAM" id="SSF111369">
    <property type="entry name" value="HlyD-like secretion proteins"/>
    <property type="match status" value="1"/>
</dbReference>
<dbReference type="FunFam" id="2.40.30.170:FF:000003">
    <property type="entry name" value="Multidrug resistance protein A"/>
    <property type="match status" value="1"/>
</dbReference>
<evidence type="ECO:0000256" key="5">
    <source>
        <dbReference type="ARBA" id="ARBA00022519"/>
    </source>
</evidence>
<gene>
    <name evidence="13" type="primary">macA</name>
    <name evidence="13" type="ORF">NCTC12871_00770</name>
</gene>
<feature type="transmembrane region" description="Helical" evidence="10">
    <location>
        <begin position="42"/>
        <end position="60"/>
    </location>
</feature>
<dbReference type="Pfam" id="PF25963">
    <property type="entry name" value="Beta-barrel_AAEA"/>
    <property type="match status" value="1"/>
</dbReference>
<evidence type="ECO:0000259" key="11">
    <source>
        <dbReference type="Pfam" id="PF25885"/>
    </source>
</evidence>
<dbReference type="GO" id="GO:0015721">
    <property type="term" value="P:bile acid and bile salt transport"/>
    <property type="evidence" value="ECO:0007669"/>
    <property type="project" value="UniProtKB-ARBA"/>
</dbReference>
<keyword evidence="6 10" id="KW-0812">Transmembrane</keyword>
<feature type="domain" description="p-hydroxybenzoic acid efflux pump subunit AaeA-like beta-barrel" evidence="12">
    <location>
        <begin position="269"/>
        <end position="348"/>
    </location>
</feature>
<dbReference type="PANTHER" id="PTHR30386">
    <property type="entry name" value="MEMBRANE FUSION SUBUNIT OF EMRAB-TOLC MULTIDRUG EFFLUX PUMP"/>
    <property type="match status" value="1"/>
</dbReference>
<evidence type="ECO:0000313" key="14">
    <source>
        <dbReference type="Proteomes" id="UP000279799"/>
    </source>
</evidence>
<dbReference type="PANTHER" id="PTHR30386:SF19">
    <property type="entry name" value="MULTIDRUG EXPORT PROTEIN EMRA-RELATED"/>
    <property type="match status" value="1"/>
</dbReference>
<dbReference type="EMBL" id="LR134510">
    <property type="protein sequence ID" value="VEJ09321.1"/>
    <property type="molecule type" value="Genomic_DNA"/>
</dbReference>
<dbReference type="Gene3D" id="2.40.50.100">
    <property type="match status" value="1"/>
</dbReference>
<feature type="region of interest" description="Disordered" evidence="9">
    <location>
        <begin position="1"/>
        <end position="30"/>
    </location>
</feature>
<comment type="similarity">
    <text evidence="2">Belongs to the membrane fusion protein (MFP) (TC 8.A.1) family.</text>
</comment>
<feature type="domain" description="Multidrug export protein EmrA/FarA alpha-helical hairpin" evidence="11">
    <location>
        <begin position="112"/>
        <end position="232"/>
    </location>
</feature>
<evidence type="ECO:0000256" key="8">
    <source>
        <dbReference type="ARBA" id="ARBA00023136"/>
    </source>
</evidence>
<dbReference type="InterPro" id="IPR050739">
    <property type="entry name" value="MFP"/>
</dbReference>
<dbReference type="Gene3D" id="2.40.30.170">
    <property type="match status" value="1"/>
</dbReference>
<dbReference type="GO" id="GO:0046677">
    <property type="term" value="P:response to antibiotic"/>
    <property type="evidence" value="ECO:0007669"/>
    <property type="project" value="UniProtKB-ARBA"/>
</dbReference>
<evidence type="ECO:0000256" key="9">
    <source>
        <dbReference type="SAM" id="MobiDB-lite"/>
    </source>
</evidence>
<name>A0A448TU08_9PAST</name>
<evidence type="ECO:0000256" key="7">
    <source>
        <dbReference type="ARBA" id="ARBA00022989"/>
    </source>
</evidence>
<dbReference type="InterPro" id="IPR058634">
    <property type="entry name" value="AaeA-lik-b-barrel"/>
</dbReference>
<dbReference type="AlphaFoldDB" id="A0A448TU08"/>
<evidence type="ECO:0000256" key="3">
    <source>
        <dbReference type="ARBA" id="ARBA00022448"/>
    </source>
</evidence>
<dbReference type="Proteomes" id="UP000279799">
    <property type="component" value="Chromosome"/>
</dbReference>
<keyword evidence="14" id="KW-1185">Reference proteome</keyword>
<keyword evidence="7 10" id="KW-1133">Transmembrane helix</keyword>
<keyword evidence="5" id="KW-0997">Cell inner membrane</keyword>
<keyword evidence="8 10" id="KW-0472">Membrane</keyword>
<organism evidence="13 14">
    <name type="scientific">Actinobacillus delphinicola</name>
    <dbReference type="NCBI Taxonomy" id="51161"/>
    <lineage>
        <taxon>Bacteria</taxon>
        <taxon>Pseudomonadati</taxon>
        <taxon>Pseudomonadota</taxon>
        <taxon>Gammaproteobacteria</taxon>
        <taxon>Pasteurellales</taxon>
        <taxon>Pasteurellaceae</taxon>
        <taxon>Actinobacillus</taxon>
    </lineage>
</organism>
<keyword evidence="3" id="KW-0813">Transport</keyword>
<evidence type="ECO:0000313" key="13">
    <source>
        <dbReference type="EMBL" id="VEJ09321.1"/>
    </source>
</evidence>
<dbReference type="GO" id="GO:0005886">
    <property type="term" value="C:plasma membrane"/>
    <property type="evidence" value="ECO:0007669"/>
    <property type="project" value="UniProtKB-SubCell"/>
</dbReference>
<dbReference type="KEGG" id="adp:NCTC12871_00770"/>
<evidence type="ECO:0000256" key="1">
    <source>
        <dbReference type="ARBA" id="ARBA00004383"/>
    </source>
</evidence>
<dbReference type="InterPro" id="IPR058633">
    <property type="entry name" value="EmrA/FarA_HH"/>
</dbReference>
<evidence type="ECO:0000256" key="4">
    <source>
        <dbReference type="ARBA" id="ARBA00022475"/>
    </source>
</evidence>
<feature type="compositionally biased region" description="Polar residues" evidence="9">
    <location>
        <begin position="1"/>
        <end position="21"/>
    </location>
</feature>
<comment type="subcellular location">
    <subcellularLocation>
        <location evidence="1">Cell inner membrane</location>
        <topology evidence="1">Single-pass membrane protein</topology>
        <orientation evidence="1">Periplasmic side</orientation>
    </subcellularLocation>
</comment>
<sequence>MADNNVSKPQSEVQDSTQKSSDGAMIETTTTKKKARKKSMTIFGLVILLVVVLSFLYWLFFIRGSEETDDAYVHGNQVAISSQVAGSVMQINVQNTEYVHQGDVLVVLNPKDRELAFAHAKDELAQVVRKERNLMYSVKELEAAVVQKQIAVKQTKSDYMRQVNLAKTNSTSNIMLTHSKDAYDAAVASLKLTQNQLAANKALLLDTPLRQQPAVKIAITGVKDAWLNLKRTKVLSPVDGYVAKRNVQVGETIAAGTPLMAIVPANQMWVEANFKETQMKDMRIGQKARVTFDLYGDDVKFDGTVKGIEMGTGSAFSLLPAQNATGNWIKIVQRVPVRIALPADQIKKYPLRIGLSSLVRVDVSDTAGETLRAAQPIKAVYKTDVLTYNESELDNVIEQIIKANIGD</sequence>
<evidence type="ECO:0000256" key="10">
    <source>
        <dbReference type="SAM" id="Phobius"/>
    </source>
</evidence>
<reference evidence="13 14" key="1">
    <citation type="submission" date="2018-12" db="EMBL/GenBank/DDBJ databases">
        <authorList>
            <consortium name="Pathogen Informatics"/>
        </authorList>
    </citation>
    <scope>NUCLEOTIDE SEQUENCE [LARGE SCALE GENOMIC DNA]</scope>
    <source>
        <strain evidence="13 14">NCTC12871</strain>
    </source>
</reference>
<dbReference type="Pfam" id="PF25885">
    <property type="entry name" value="HH_EMRA"/>
    <property type="match status" value="1"/>
</dbReference>
<keyword evidence="4" id="KW-1003">Cell membrane</keyword>
<evidence type="ECO:0000259" key="12">
    <source>
        <dbReference type="Pfam" id="PF25963"/>
    </source>
</evidence>
<protein>
    <submittedName>
        <fullName evidence="13">Macrolide-specific efflux protein</fullName>
    </submittedName>
</protein>
<dbReference type="GO" id="GO:1990961">
    <property type="term" value="P:xenobiotic detoxification by transmembrane export across the plasma membrane"/>
    <property type="evidence" value="ECO:0007669"/>
    <property type="project" value="UniProtKB-ARBA"/>
</dbReference>